<accession>A0A0A8YWX3</accession>
<sequence length="34" mass="4098">MTDCNLQSAIISEPLLWDFHFRACLDREYWDPNP</sequence>
<dbReference type="AlphaFoldDB" id="A0A0A8YWX3"/>
<organism evidence="1">
    <name type="scientific">Arundo donax</name>
    <name type="common">Giant reed</name>
    <name type="synonym">Donax arundinaceus</name>
    <dbReference type="NCBI Taxonomy" id="35708"/>
    <lineage>
        <taxon>Eukaryota</taxon>
        <taxon>Viridiplantae</taxon>
        <taxon>Streptophyta</taxon>
        <taxon>Embryophyta</taxon>
        <taxon>Tracheophyta</taxon>
        <taxon>Spermatophyta</taxon>
        <taxon>Magnoliopsida</taxon>
        <taxon>Liliopsida</taxon>
        <taxon>Poales</taxon>
        <taxon>Poaceae</taxon>
        <taxon>PACMAD clade</taxon>
        <taxon>Arundinoideae</taxon>
        <taxon>Arundineae</taxon>
        <taxon>Arundo</taxon>
    </lineage>
</organism>
<name>A0A0A8YWX3_ARUDO</name>
<evidence type="ECO:0000313" key="1">
    <source>
        <dbReference type="EMBL" id="JAD29010.1"/>
    </source>
</evidence>
<reference evidence="1" key="1">
    <citation type="submission" date="2014-09" db="EMBL/GenBank/DDBJ databases">
        <authorList>
            <person name="Magalhaes I.L.F."/>
            <person name="Oliveira U."/>
            <person name="Santos F.R."/>
            <person name="Vidigal T.H.D.A."/>
            <person name="Brescovit A.D."/>
            <person name="Santos A.J."/>
        </authorList>
    </citation>
    <scope>NUCLEOTIDE SEQUENCE</scope>
    <source>
        <tissue evidence="1">Shoot tissue taken approximately 20 cm above the soil surface</tissue>
    </source>
</reference>
<proteinExistence type="predicted"/>
<protein>
    <submittedName>
        <fullName evidence="1">Uncharacterized protein</fullName>
    </submittedName>
</protein>
<reference evidence="1" key="2">
    <citation type="journal article" date="2015" name="Data Brief">
        <title>Shoot transcriptome of the giant reed, Arundo donax.</title>
        <authorList>
            <person name="Barrero R.A."/>
            <person name="Guerrero F.D."/>
            <person name="Moolhuijzen P."/>
            <person name="Goolsby J.A."/>
            <person name="Tidwell J."/>
            <person name="Bellgard S.E."/>
            <person name="Bellgard M.I."/>
        </authorList>
    </citation>
    <scope>NUCLEOTIDE SEQUENCE</scope>
    <source>
        <tissue evidence="1">Shoot tissue taken approximately 20 cm above the soil surface</tissue>
    </source>
</reference>
<dbReference type="EMBL" id="GBRH01268885">
    <property type="protein sequence ID" value="JAD29010.1"/>
    <property type="molecule type" value="Transcribed_RNA"/>
</dbReference>